<feature type="domain" description="SURP motif" evidence="6">
    <location>
        <begin position="644"/>
        <end position="687"/>
    </location>
</feature>
<keyword evidence="3" id="KW-0508">mRNA splicing</keyword>
<dbReference type="InterPro" id="IPR035967">
    <property type="entry name" value="SWAP/Surp_sf"/>
</dbReference>
<dbReference type="SMART" id="SM00648">
    <property type="entry name" value="SWAP"/>
    <property type="match status" value="1"/>
</dbReference>
<reference evidence="8 9" key="1">
    <citation type="submission" date="2019-01" db="EMBL/GenBank/DDBJ databases">
        <title>A draft genome assembly of the solar-powered sea slug Elysia chlorotica.</title>
        <authorList>
            <person name="Cai H."/>
            <person name="Li Q."/>
            <person name="Fang X."/>
            <person name="Li J."/>
            <person name="Curtis N.E."/>
            <person name="Altenburger A."/>
            <person name="Shibata T."/>
            <person name="Feng M."/>
            <person name="Maeda T."/>
            <person name="Schwartz J.A."/>
            <person name="Shigenobu S."/>
            <person name="Lundholm N."/>
            <person name="Nishiyama T."/>
            <person name="Yang H."/>
            <person name="Hasebe M."/>
            <person name="Li S."/>
            <person name="Pierce S.K."/>
            <person name="Wang J."/>
        </authorList>
    </citation>
    <scope>NUCLEOTIDE SEQUENCE [LARGE SCALE GENOMIC DNA]</scope>
    <source>
        <strain evidence="8">EC2010</strain>
        <tissue evidence="8">Whole organism of an adult</tissue>
    </source>
</reference>
<dbReference type="InterPro" id="IPR000467">
    <property type="entry name" value="G_patch_dom"/>
</dbReference>
<sequence>MSKKKDKDFAKAKVLDVNAHEKFLEEKLRQYKEKQDVQTKAETSSTAKSASEANTARLLGKSSGGKSVSNFFSNDGSFLNQFKKMTGQSSAGIGKKDTLFGSKALLQSKVKEDSKQSVKLDSLKYHKQPGKAIMLPSFKGVGSPAQATKKEVQEIKEEIKQEVEEDKEESILGFGTFNKSQIESKEQKLDIAFSTKSQTTLLDSSDQNVAAHSNGNFCPPLYATAHASFPSASPEAQTNETTVSANALMLLPQSSEASLQSYTYLPTSVTATQYVYQQAMPSGAALPSTTSLQTLHLSQQPAIQALQQIPQQPPPQPLQVPQQPLQLPLQQLPQMPPQPLQQVSQQPSLQALQQIPQQPPPQPLQQLPQQFPQLIHQTQMQQLLQQPPPQQLHQGPQLLQQQAPAPHLSQQNTQQVVYVSQPAQQPALYITSTVVLSEPPPSVSNTSALVLQTQVTPAPQTFSTTYPVHQPTAYNIQQPLEPAQTAVYTTPISSSPVVQSLYSGPPPQPSTNMYGSLGASEVSVPVAPPLAPGVHVIKQEAGMYGQTTVQQDMGIYGPISGKRELGMYGSTHPKSKVGMYGPAVLKKDEEEYDPAAPTDDVEGSGSGVSHMGTSTFLPSSGQIPPAVSDRPPVCPPANPEMLKVLEQLAVRVMLSGPEEEQNVLQQHAGDPNYRFLQDKNSEEYKYFQWKVCSLSKRPVKGEGGDADGEDECGDKDPRQPVRKKRRSRWGEQKANLALPGVVAPTVAPPGVVLPTLGKPGALGIGPSAPGVVTNIQLGRPVTIQPGTSQVMQSSESTDMATYARKVIGSDSISAEQLKQIKEQQEMNFMYELVMAQKKIKERALMSEIEGIKVKRKYEYDSDEETEGGTWEHRQRAREMDETKKWAEKLTSGARGKHFLGDFLPPEELEKFLETFKALKEGREPDHSDYKEFKLTCENMGYQMLVKLGWTEGAGLGSQGQGITKPVNKGNTSVDGRGIGVERPAELTKEDDEYDAYRKRMMLAYRFRPNPLNNPRRPYY</sequence>
<evidence type="ECO:0000313" key="8">
    <source>
        <dbReference type="EMBL" id="RUS80378.1"/>
    </source>
</evidence>
<evidence type="ECO:0000256" key="3">
    <source>
        <dbReference type="ARBA" id="ARBA00023187"/>
    </source>
</evidence>
<feature type="compositionally biased region" description="Basic and acidic residues" evidence="5">
    <location>
        <begin position="30"/>
        <end position="39"/>
    </location>
</feature>
<dbReference type="AlphaFoldDB" id="A0A433TFL0"/>
<feature type="domain" description="G-patch" evidence="7">
    <location>
        <begin position="936"/>
        <end position="983"/>
    </location>
</feature>
<evidence type="ECO:0000256" key="5">
    <source>
        <dbReference type="SAM" id="MobiDB-lite"/>
    </source>
</evidence>
<comment type="subcellular location">
    <subcellularLocation>
        <location evidence="1">Nucleus</location>
    </subcellularLocation>
</comment>
<dbReference type="InterPro" id="IPR040169">
    <property type="entry name" value="SUGP1/2"/>
</dbReference>
<name>A0A433TFL0_ELYCH</name>
<keyword evidence="4" id="KW-0539">Nucleus</keyword>
<organism evidence="8 9">
    <name type="scientific">Elysia chlorotica</name>
    <name type="common">Eastern emerald elysia</name>
    <name type="synonym">Sea slug</name>
    <dbReference type="NCBI Taxonomy" id="188477"/>
    <lineage>
        <taxon>Eukaryota</taxon>
        <taxon>Metazoa</taxon>
        <taxon>Spiralia</taxon>
        <taxon>Lophotrochozoa</taxon>
        <taxon>Mollusca</taxon>
        <taxon>Gastropoda</taxon>
        <taxon>Heterobranchia</taxon>
        <taxon>Euthyneura</taxon>
        <taxon>Panpulmonata</taxon>
        <taxon>Sacoglossa</taxon>
        <taxon>Placobranchoidea</taxon>
        <taxon>Plakobranchidae</taxon>
        <taxon>Elysia</taxon>
    </lineage>
</organism>
<dbReference type="GO" id="GO:0003723">
    <property type="term" value="F:RNA binding"/>
    <property type="evidence" value="ECO:0007669"/>
    <property type="project" value="InterPro"/>
</dbReference>
<feature type="region of interest" description="Disordered" evidence="5">
    <location>
        <begin position="957"/>
        <end position="978"/>
    </location>
</feature>
<dbReference type="Proteomes" id="UP000271974">
    <property type="component" value="Unassembled WGS sequence"/>
</dbReference>
<evidence type="ECO:0000256" key="1">
    <source>
        <dbReference type="ARBA" id="ARBA00004123"/>
    </source>
</evidence>
<protein>
    <recommendedName>
        <fullName evidence="10">G-patch domain-containing protein</fullName>
    </recommendedName>
</protein>
<feature type="region of interest" description="Disordered" evidence="5">
    <location>
        <begin position="379"/>
        <end position="407"/>
    </location>
</feature>
<feature type="region of interest" description="Disordered" evidence="5">
    <location>
        <begin position="30"/>
        <end position="67"/>
    </location>
</feature>
<evidence type="ECO:0008006" key="10">
    <source>
        <dbReference type="Google" id="ProtNLM"/>
    </source>
</evidence>
<feature type="compositionally biased region" description="Low complexity" evidence="5">
    <location>
        <begin position="340"/>
        <end position="356"/>
    </location>
</feature>
<evidence type="ECO:0000259" key="7">
    <source>
        <dbReference type="PROSITE" id="PS50174"/>
    </source>
</evidence>
<dbReference type="EMBL" id="RQTK01000395">
    <property type="protein sequence ID" value="RUS80378.1"/>
    <property type="molecule type" value="Genomic_DNA"/>
</dbReference>
<dbReference type="GO" id="GO:0005654">
    <property type="term" value="C:nucleoplasm"/>
    <property type="evidence" value="ECO:0007669"/>
    <property type="project" value="TreeGrafter"/>
</dbReference>
<evidence type="ECO:0000256" key="2">
    <source>
        <dbReference type="ARBA" id="ARBA00022664"/>
    </source>
</evidence>
<dbReference type="InterPro" id="IPR000061">
    <property type="entry name" value="Surp"/>
</dbReference>
<feature type="region of interest" description="Disordered" evidence="5">
    <location>
        <begin position="697"/>
        <end position="730"/>
    </location>
</feature>
<dbReference type="Pfam" id="PF01805">
    <property type="entry name" value="Surp"/>
    <property type="match status" value="1"/>
</dbReference>
<evidence type="ECO:0000313" key="9">
    <source>
        <dbReference type="Proteomes" id="UP000271974"/>
    </source>
</evidence>
<dbReference type="STRING" id="188477.A0A433TFL0"/>
<comment type="caution">
    <text evidence="8">The sequence shown here is derived from an EMBL/GenBank/DDBJ whole genome shotgun (WGS) entry which is preliminary data.</text>
</comment>
<evidence type="ECO:0000256" key="4">
    <source>
        <dbReference type="ARBA" id="ARBA00023242"/>
    </source>
</evidence>
<feature type="region of interest" description="Disordered" evidence="5">
    <location>
        <begin position="591"/>
        <end position="632"/>
    </location>
</feature>
<dbReference type="SMART" id="SM00443">
    <property type="entry name" value="G_patch"/>
    <property type="match status" value="1"/>
</dbReference>
<dbReference type="SUPFAM" id="SSF109905">
    <property type="entry name" value="Surp module (SWAP domain)"/>
    <property type="match status" value="1"/>
</dbReference>
<dbReference type="GO" id="GO:0006397">
    <property type="term" value="P:mRNA processing"/>
    <property type="evidence" value="ECO:0007669"/>
    <property type="project" value="UniProtKB-KW"/>
</dbReference>
<dbReference type="PANTHER" id="PTHR23340:SF0">
    <property type="entry name" value="SURP AND G-PATCH DOMAIN-CONTAINING PROTEIN 1 ISOFORM X1"/>
    <property type="match status" value="1"/>
</dbReference>
<accession>A0A433TFL0</accession>
<dbReference type="Pfam" id="PF01585">
    <property type="entry name" value="G-patch"/>
    <property type="match status" value="1"/>
</dbReference>
<feature type="compositionally biased region" description="Polar residues" evidence="5">
    <location>
        <begin position="611"/>
        <end position="622"/>
    </location>
</feature>
<dbReference type="Gene3D" id="1.10.10.790">
    <property type="entry name" value="Surp module"/>
    <property type="match status" value="1"/>
</dbReference>
<gene>
    <name evidence="8" type="ORF">EGW08_011875</name>
</gene>
<proteinExistence type="predicted"/>
<dbReference type="PANTHER" id="PTHR23340">
    <property type="entry name" value="ARGININE/SERINE RICH SPLICING FACTOR SF4/14"/>
    <property type="match status" value="1"/>
</dbReference>
<keyword evidence="2" id="KW-0507">mRNA processing</keyword>
<keyword evidence="9" id="KW-1185">Reference proteome</keyword>
<feature type="compositionally biased region" description="Acidic residues" evidence="5">
    <location>
        <begin position="704"/>
        <end position="713"/>
    </location>
</feature>
<dbReference type="OrthoDB" id="4822at2759"/>
<feature type="region of interest" description="Disordered" evidence="5">
    <location>
        <begin position="330"/>
        <end position="366"/>
    </location>
</feature>
<dbReference type="GO" id="GO:0008380">
    <property type="term" value="P:RNA splicing"/>
    <property type="evidence" value="ECO:0007669"/>
    <property type="project" value="UniProtKB-KW"/>
</dbReference>
<dbReference type="PROSITE" id="PS50128">
    <property type="entry name" value="SURP"/>
    <property type="match status" value="1"/>
</dbReference>
<feature type="compositionally biased region" description="Low complexity" evidence="5">
    <location>
        <begin position="40"/>
        <end position="56"/>
    </location>
</feature>
<dbReference type="PROSITE" id="PS50174">
    <property type="entry name" value="G_PATCH"/>
    <property type="match status" value="1"/>
</dbReference>
<evidence type="ECO:0000259" key="6">
    <source>
        <dbReference type="PROSITE" id="PS50128"/>
    </source>
</evidence>